<dbReference type="Proteomes" id="UP000199440">
    <property type="component" value="Unassembled WGS sequence"/>
</dbReference>
<dbReference type="GO" id="GO:0004519">
    <property type="term" value="F:endonuclease activity"/>
    <property type="evidence" value="ECO:0007669"/>
    <property type="project" value="InterPro"/>
</dbReference>
<evidence type="ECO:0000313" key="4">
    <source>
        <dbReference type="Proteomes" id="UP000199440"/>
    </source>
</evidence>
<gene>
    <name evidence="3" type="ORF">SAMN04488514_1086</name>
</gene>
<dbReference type="STRING" id="192904.SAMN04488514_1086"/>
<accession>A0A1G9SKY8</accession>
<dbReference type="Pfam" id="PF01844">
    <property type="entry name" value="HNH"/>
    <property type="match status" value="1"/>
</dbReference>
<reference evidence="4" key="1">
    <citation type="submission" date="2016-10" db="EMBL/GenBank/DDBJ databases">
        <authorList>
            <person name="Varghese N."/>
            <person name="Submissions S."/>
        </authorList>
    </citation>
    <scope>NUCLEOTIDE SEQUENCE [LARGE SCALE GENOMIC DNA]</scope>
    <source>
        <strain evidence="4">DSM 19886</strain>
    </source>
</reference>
<feature type="signal peptide" evidence="1">
    <location>
        <begin position="1"/>
        <end position="20"/>
    </location>
</feature>
<dbReference type="SMART" id="SM00507">
    <property type="entry name" value="HNHc"/>
    <property type="match status" value="1"/>
</dbReference>
<dbReference type="EMBL" id="FNGV01000008">
    <property type="protein sequence ID" value="SDM35940.1"/>
    <property type="molecule type" value="Genomic_DNA"/>
</dbReference>
<dbReference type="GO" id="GO:0003676">
    <property type="term" value="F:nucleic acid binding"/>
    <property type="evidence" value="ECO:0007669"/>
    <property type="project" value="InterPro"/>
</dbReference>
<evidence type="ECO:0000259" key="2">
    <source>
        <dbReference type="SMART" id="SM00507"/>
    </source>
</evidence>
<feature type="domain" description="HNH nuclease" evidence="2">
    <location>
        <begin position="51"/>
        <end position="96"/>
    </location>
</feature>
<keyword evidence="4" id="KW-1185">Reference proteome</keyword>
<dbReference type="InterPro" id="IPR014897">
    <property type="entry name" value="PBCV_basic_adap"/>
</dbReference>
<organism evidence="3 4">
    <name type="scientific">Kriegella aquimaris</name>
    <dbReference type="NCBI Taxonomy" id="192904"/>
    <lineage>
        <taxon>Bacteria</taxon>
        <taxon>Pseudomonadati</taxon>
        <taxon>Bacteroidota</taxon>
        <taxon>Flavobacteriia</taxon>
        <taxon>Flavobacteriales</taxon>
        <taxon>Flavobacteriaceae</taxon>
        <taxon>Kriegella</taxon>
    </lineage>
</organism>
<dbReference type="Gene3D" id="1.10.30.50">
    <property type="match status" value="1"/>
</dbReference>
<dbReference type="AlphaFoldDB" id="A0A1G9SKY8"/>
<dbReference type="InterPro" id="IPR002711">
    <property type="entry name" value="HNH"/>
</dbReference>
<proteinExistence type="predicted"/>
<feature type="chain" id="PRO_5011764626" evidence="1">
    <location>
        <begin position="21"/>
        <end position="215"/>
    </location>
</feature>
<sequence>MKLIHLLLSSTLAFTCLVHSQSTYTVGTTEYYYNQTYSTTGKQKVKRSEANKKDFLNSKGYDRTPYGYEIDHIIPISQGGTDDPSNMQLLTIGQHKEKTARERSRTITYGNSTLRYSNYSNTTKAPSYYSTSSNTKTRTIYTGPNGGNYYYNSKGNKTYVKKSITATYSTPKYKPTSLSSTPSYNSVISRTLRTGSRGGRYYINSNGNKTYVKKN</sequence>
<dbReference type="GO" id="GO:0008270">
    <property type="term" value="F:zinc ion binding"/>
    <property type="evidence" value="ECO:0007669"/>
    <property type="project" value="InterPro"/>
</dbReference>
<dbReference type="Pfam" id="PF08789">
    <property type="entry name" value="PBCV_basic_adap"/>
    <property type="match status" value="1"/>
</dbReference>
<evidence type="ECO:0000313" key="3">
    <source>
        <dbReference type="EMBL" id="SDM35940.1"/>
    </source>
</evidence>
<name>A0A1G9SKY8_9FLAO</name>
<dbReference type="CDD" id="cd00085">
    <property type="entry name" value="HNHc"/>
    <property type="match status" value="1"/>
</dbReference>
<dbReference type="InterPro" id="IPR003615">
    <property type="entry name" value="HNH_nuc"/>
</dbReference>
<protein>
    <submittedName>
        <fullName evidence="3">PBCV-specific basic adaptor domain-containing protein</fullName>
    </submittedName>
</protein>
<evidence type="ECO:0000256" key="1">
    <source>
        <dbReference type="SAM" id="SignalP"/>
    </source>
</evidence>
<keyword evidence="1" id="KW-0732">Signal</keyword>
<dbReference type="RefSeq" id="WP_089891229.1">
    <property type="nucleotide sequence ID" value="NZ_FNGV01000008.1"/>
</dbReference>